<comment type="caution">
    <text evidence="2">The sequence shown here is derived from an EMBL/GenBank/DDBJ whole genome shotgun (WGS) entry which is preliminary data.</text>
</comment>
<feature type="compositionally biased region" description="Gly residues" evidence="1">
    <location>
        <begin position="112"/>
        <end position="124"/>
    </location>
</feature>
<accession>A0ABV2YMV1</accession>
<reference evidence="2 3" key="1">
    <citation type="submission" date="2024-06" db="EMBL/GenBank/DDBJ databases">
        <title>The Natural Products Discovery Center: Release of the First 8490 Sequenced Strains for Exploring Actinobacteria Biosynthetic Diversity.</title>
        <authorList>
            <person name="Kalkreuter E."/>
            <person name="Kautsar S.A."/>
            <person name="Yang D."/>
            <person name="Bader C.D."/>
            <person name="Teijaro C.N."/>
            <person name="Fluegel L."/>
            <person name="Davis C.M."/>
            <person name="Simpson J.R."/>
            <person name="Lauterbach L."/>
            <person name="Steele A.D."/>
            <person name="Gui C."/>
            <person name="Meng S."/>
            <person name="Li G."/>
            <person name="Viehrig K."/>
            <person name="Ye F."/>
            <person name="Su P."/>
            <person name="Kiefer A.F."/>
            <person name="Nichols A."/>
            <person name="Cepeda A.J."/>
            <person name="Yan W."/>
            <person name="Fan B."/>
            <person name="Jiang Y."/>
            <person name="Adhikari A."/>
            <person name="Zheng C.-J."/>
            <person name="Schuster L."/>
            <person name="Cowan T.M."/>
            <person name="Smanski M.J."/>
            <person name="Chevrette M.G."/>
            <person name="De Carvalho L.P.S."/>
            <person name="Shen B."/>
        </authorList>
    </citation>
    <scope>NUCLEOTIDE SEQUENCE [LARGE SCALE GENOMIC DNA]</scope>
    <source>
        <strain evidence="2 3">NPDC038104</strain>
    </source>
</reference>
<dbReference type="Proteomes" id="UP001550850">
    <property type="component" value="Unassembled WGS sequence"/>
</dbReference>
<feature type="compositionally biased region" description="Basic and acidic residues" evidence="1">
    <location>
        <begin position="93"/>
        <end position="110"/>
    </location>
</feature>
<organism evidence="2 3">
    <name type="scientific">Streptomyces fragilis</name>
    <dbReference type="NCBI Taxonomy" id="67301"/>
    <lineage>
        <taxon>Bacteria</taxon>
        <taxon>Bacillati</taxon>
        <taxon>Actinomycetota</taxon>
        <taxon>Actinomycetes</taxon>
        <taxon>Kitasatosporales</taxon>
        <taxon>Streptomycetaceae</taxon>
        <taxon>Streptomyces</taxon>
    </lineage>
</organism>
<proteinExistence type="predicted"/>
<evidence type="ECO:0000313" key="3">
    <source>
        <dbReference type="Proteomes" id="UP001550850"/>
    </source>
</evidence>
<feature type="region of interest" description="Disordered" evidence="1">
    <location>
        <begin position="93"/>
        <end position="124"/>
    </location>
</feature>
<keyword evidence="3" id="KW-1185">Reference proteome</keyword>
<dbReference type="RefSeq" id="WP_108953163.1">
    <property type="nucleotide sequence ID" value="NZ_BEVZ01000002.1"/>
</dbReference>
<protein>
    <submittedName>
        <fullName evidence="2">Uncharacterized protein</fullName>
    </submittedName>
</protein>
<evidence type="ECO:0000313" key="2">
    <source>
        <dbReference type="EMBL" id="MEU3557055.1"/>
    </source>
</evidence>
<sequence length="124" mass="13948">MSDAYEANPAALRNSIERMKQLPLMARRLGQDFLSQERTYTEWPGWTDDFAREVRPVYERNNAFCLDTSNSLFEALDGLVSATLANLANIERTRSDSSERIREHQRRTEEALGGGGGEGSGGRH</sequence>
<name>A0ABV2YMV1_9ACTN</name>
<evidence type="ECO:0000256" key="1">
    <source>
        <dbReference type="SAM" id="MobiDB-lite"/>
    </source>
</evidence>
<gene>
    <name evidence="2" type="ORF">AB0E65_22975</name>
</gene>
<dbReference type="EMBL" id="JBEZUR010000046">
    <property type="protein sequence ID" value="MEU3557055.1"/>
    <property type="molecule type" value="Genomic_DNA"/>
</dbReference>